<reference evidence="3" key="1">
    <citation type="submission" date="2019-06" db="EMBL/GenBank/DDBJ databases">
        <authorList>
            <person name="Zheng W."/>
        </authorList>
    </citation>
    <scope>NUCLEOTIDE SEQUENCE</scope>
    <source>
        <strain evidence="3">QDHG01</strain>
    </source>
</reference>
<dbReference type="EMBL" id="RRYP01004000">
    <property type="protein sequence ID" value="TNV83260.1"/>
    <property type="molecule type" value="Genomic_DNA"/>
</dbReference>
<evidence type="ECO:0000256" key="1">
    <source>
        <dbReference type="SAM" id="Phobius"/>
    </source>
</evidence>
<organism evidence="3 4">
    <name type="scientific">Halteria grandinella</name>
    <dbReference type="NCBI Taxonomy" id="5974"/>
    <lineage>
        <taxon>Eukaryota</taxon>
        <taxon>Sar</taxon>
        <taxon>Alveolata</taxon>
        <taxon>Ciliophora</taxon>
        <taxon>Intramacronucleata</taxon>
        <taxon>Spirotrichea</taxon>
        <taxon>Stichotrichia</taxon>
        <taxon>Sporadotrichida</taxon>
        <taxon>Halteriidae</taxon>
        <taxon>Halteria</taxon>
    </lineage>
</organism>
<dbReference type="AlphaFoldDB" id="A0A8J8NZQ9"/>
<evidence type="ECO:0000256" key="2">
    <source>
        <dbReference type="SAM" id="SignalP"/>
    </source>
</evidence>
<feature type="transmembrane region" description="Helical" evidence="1">
    <location>
        <begin position="386"/>
        <end position="408"/>
    </location>
</feature>
<feature type="chain" id="PRO_5035288139" evidence="2">
    <location>
        <begin position="20"/>
        <end position="409"/>
    </location>
</feature>
<keyword evidence="2" id="KW-0732">Signal</keyword>
<evidence type="ECO:0000313" key="4">
    <source>
        <dbReference type="Proteomes" id="UP000785679"/>
    </source>
</evidence>
<sequence length="409" mass="44712">MKLSFLLAVSSLLPPLSQAAVSISCPSLDCGMDLGKNVCFLHSGSNPVSYIRLMQCGEGHYCDIGDEKRYAWVDAQSQKYTSGKRAALSQVFGQRTIGYCRKASTMDAVLNNGRECSQNNQCISRRCLSGICSGKSLMENCAQHSDCNTGLACIQETGWPFASKCRPLGNETATCVTSYDCKPSHYCWYQSAADAQSDTKRCMQLYAKPINATFGWRYVDPTDDMTNALINGQACATGFAIYTGSFQARCTPILKIASDFGTVPAPYACSVANPSNTCRYYYSELEYLTQDCQCGFDPTIGYCPYPGQEELSKHINAQFKVLNVSNCHTLDRFNLRAQAETCGMGPQIELKAAISIAFNYTQWPFIQKESAASCLMPIHPHTEANMLLSGAQIIGGMLIAVGIMAFSLL</sequence>
<keyword evidence="1" id="KW-0472">Membrane</keyword>
<feature type="signal peptide" evidence="2">
    <location>
        <begin position="1"/>
        <end position="19"/>
    </location>
</feature>
<keyword evidence="1" id="KW-1133">Transmembrane helix</keyword>
<gene>
    <name evidence="3" type="ORF">FGO68_gene13193</name>
</gene>
<protein>
    <submittedName>
        <fullName evidence="3">Uncharacterized protein</fullName>
    </submittedName>
</protein>
<evidence type="ECO:0000313" key="3">
    <source>
        <dbReference type="EMBL" id="TNV83260.1"/>
    </source>
</evidence>
<accession>A0A8J8NZQ9</accession>
<keyword evidence="4" id="KW-1185">Reference proteome</keyword>
<proteinExistence type="predicted"/>
<comment type="caution">
    <text evidence="3">The sequence shown here is derived from an EMBL/GenBank/DDBJ whole genome shotgun (WGS) entry which is preliminary data.</text>
</comment>
<dbReference type="Proteomes" id="UP000785679">
    <property type="component" value="Unassembled WGS sequence"/>
</dbReference>
<name>A0A8J8NZQ9_HALGN</name>
<keyword evidence="1" id="KW-0812">Transmembrane</keyword>
<dbReference type="OrthoDB" id="439917at2759"/>
<dbReference type="PROSITE" id="PS51257">
    <property type="entry name" value="PROKAR_LIPOPROTEIN"/>
    <property type="match status" value="1"/>
</dbReference>